<dbReference type="Gene3D" id="3.30.470.30">
    <property type="entry name" value="DNA ligase/mRNA capping enzyme"/>
    <property type="match status" value="1"/>
</dbReference>
<evidence type="ECO:0000313" key="2">
    <source>
        <dbReference type="EMBL" id="SMX35823.1"/>
    </source>
</evidence>
<dbReference type="Proteomes" id="UP000207598">
    <property type="component" value="Unassembled WGS sequence"/>
</dbReference>
<gene>
    <name evidence="2" type="ORF">MAA8898_00656</name>
</gene>
<organism evidence="2 3">
    <name type="scientific">Maliponia aquimaris</name>
    <dbReference type="NCBI Taxonomy" id="1673631"/>
    <lineage>
        <taxon>Bacteria</taxon>
        <taxon>Pseudomonadati</taxon>
        <taxon>Pseudomonadota</taxon>
        <taxon>Alphaproteobacteria</taxon>
        <taxon>Rhodobacterales</taxon>
        <taxon>Paracoccaceae</taxon>
        <taxon>Maliponia</taxon>
    </lineage>
</organism>
<dbReference type="Pfam" id="PF09414">
    <property type="entry name" value="RNA_ligase"/>
    <property type="match status" value="1"/>
</dbReference>
<dbReference type="OrthoDB" id="255834at2"/>
<dbReference type="PANTHER" id="PTHR43883">
    <property type="entry name" value="SLR0207 PROTEIN"/>
    <property type="match status" value="1"/>
</dbReference>
<evidence type="ECO:0000313" key="3">
    <source>
        <dbReference type="Proteomes" id="UP000207598"/>
    </source>
</evidence>
<dbReference type="InterPro" id="IPR052732">
    <property type="entry name" value="Cell-binding_unc_protein"/>
</dbReference>
<dbReference type="SUPFAM" id="SSF56091">
    <property type="entry name" value="DNA ligase/mRNA capping enzyme, catalytic domain"/>
    <property type="match status" value="1"/>
</dbReference>
<dbReference type="PANTHER" id="PTHR43883:SF1">
    <property type="entry name" value="GLUCONOKINASE"/>
    <property type="match status" value="1"/>
</dbReference>
<protein>
    <recommendedName>
        <fullName evidence="1">RNA ligase domain-containing protein</fullName>
    </recommendedName>
</protein>
<dbReference type="RefSeq" id="WP_094019552.1">
    <property type="nucleotide sequence ID" value="NZ_FXYF01000002.1"/>
</dbReference>
<evidence type="ECO:0000259" key="1">
    <source>
        <dbReference type="Pfam" id="PF09414"/>
    </source>
</evidence>
<name>A0A238JZ91_9RHOB</name>
<dbReference type="InterPro" id="IPR021122">
    <property type="entry name" value="RNA_ligase_dom_REL/Rnl2"/>
</dbReference>
<proteinExistence type="predicted"/>
<dbReference type="AlphaFoldDB" id="A0A238JZ91"/>
<reference evidence="2 3" key="1">
    <citation type="submission" date="2017-05" db="EMBL/GenBank/DDBJ databases">
        <authorList>
            <person name="Song R."/>
            <person name="Chenine A.L."/>
            <person name="Ruprecht R.M."/>
        </authorList>
    </citation>
    <scope>NUCLEOTIDE SEQUENCE [LARGE SCALE GENOMIC DNA]</scope>
    <source>
        <strain evidence="2 3">CECT 8898</strain>
    </source>
</reference>
<feature type="domain" description="RNA ligase" evidence="1">
    <location>
        <begin position="36"/>
        <end position="226"/>
    </location>
</feature>
<accession>A0A238JZ91</accession>
<sequence length="273" mass="30530">MDILKYPRTRHLEGSRLQVGDLADDKPLKDLAGEALIVEEKVDGANSGVSFDRDGTLLLQSRGHYLTGGGRERHFGLFKTWAATHAPRLWDRLGSRYVMYGEWLLAKHTQFYDALPHYFMEFDVYDRDAGVFLSTEGRRALLGGLPVMPVPVLHVGELHSVKQVEGLITRSLYRTPDWEAALERAACASGSRLEMVEKQTERSDLAEGLYVKLERDGVVAERYKYVRAGFKQAIEASDGHWHDRPILENGLAEGVDIFADVLGLPGAYDAEGV</sequence>
<keyword evidence="3" id="KW-1185">Reference proteome</keyword>
<dbReference type="EMBL" id="FXYF01000002">
    <property type="protein sequence ID" value="SMX35823.1"/>
    <property type="molecule type" value="Genomic_DNA"/>
</dbReference>